<dbReference type="OrthoDB" id="60033at2759"/>
<dbReference type="RefSeq" id="XP_014147895.1">
    <property type="nucleotide sequence ID" value="XM_014292420.1"/>
</dbReference>
<evidence type="ECO:0000313" key="2">
    <source>
        <dbReference type="EMBL" id="KNC73993.1"/>
    </source>
</evidence>
<dbReference type="InterPro" id="IPR035965">
    <property type="entry name" value="PAS-like_dom_sf"/>
</dbReference>
<protein>
    <recommendedName>
        <fullName evidence="1">PAS domain-containing protein</fullName>
    </recommendedName>
</protein>
<dbReference type="GeneID" id="25913953"/>
<dbReference type="Proteomes" id="UP000054560">
    <property type="component" value="Unassembled WGS sequence"/>
</dbReference>
<feature type="non-terminal residue" evidence="2">
    <location>
        <position position="1"/>
    </location>
</feature>
<reference evidence="2 3" key="1">
    <citation type="submission" date="2011-02" db="EMBL/GenBank/DDBJ databases">
        <title>The Genome Sequence of Sphaeroforma arctica JP610.</title>
        <authorList>
            <consortium name="The Broad Institute Genome Sequencing Platform"/>
            <person name="Russ C."/>
            <person name="Cuomo C."/>
            <person name="Young S.K."/>
            <person name="Zeng Q."/>
            <person name="Gargeya S."/>
            <person name="Alvarado L."/>
            <person name="Berlin A."/>
            <person name="Chapman S.B."/>
            <person name="Chen Z."/>
            <person name="Freedman E."/>
            <person name="Gellesch M."/>
            <person name="Goldberg J."/>
            <person name="Griggs A."/>
            <person name="Gujja S."/>
            <person name="Heilman E."/>
            <person name="Heiman D."/>
            <person name="Howarth C."/>
            <person name="Mehta T."/>
            <person name="Neiman D."/>
            <person name="Pearson M."/>
            <person name="Roberts A."/>
            <person name="Saif S."/>
            <person name="Shea T."/>
            <person name="Shenoy N."/>
            <person name="Sisk P."/>
            <person name="Stolte C."/>
            <person name="Sykes S."/>
            <person name="White J."/>
            <person name="Yandava C."/>
            <person name="Burger G."/>
            <person name="Gray M.W."/>
            <person name="Holland P.W.H."/>
            <person name="King N."/>
            <person name="Lang F.B.F."/>
            <person name="Roger A.J."/>
            <person name="Ruiz-Trillo I."/>
            <person name="Haas B."/>
            <person name="Nusbaum C."/>
            <person name="Birren B."/>
        </authorList>
    </citation>
    <scope>NUCLEOTIDE SEQUENCE [LARGE SCALE GENOMIC DNA]</scope>
    <source>
        <strain evidence="2 3">JP610</strain>
    </source>
</reference>
<dbReference type="EMBL" id="KQ244899">
    <property type="protein sequence ID" value="KNC73993.1"/>
    <property type="molecule type" value="Genomic_DNA"/>
</dbReference>
<dbReference type="PROSITE" id="PS50112">
    <property type="entry name" value="PAS"/>
    <property type="match status" value="1"/>
</dbReference>
<feature type="non-terminal residue" evidence="2">
    <location>
        <position position="121"/>
    </location>
</feature>
<accession>A0A0L0FD45</accession>
<evidence type="ECO:0000259" key="1">
    <source>
        <dbReference type="PROSITE" id="PS50112"/>
    </source>
</evidence>
<dbReference type="Gene3D" id="3.30.450.20">
    <property type="entry name" value="PAS domain"/>
    <property type="match status" value="1"/>
</dbReference>
<dbReference type="AlphaFoldDB" id="A0A0L0FD45"/>
<evidence type="ECO:0000313" key="3">
    <source>
        <dbReference type="Proteomes" id="UP000054560"/>
    </source>
</evidence>
<dbReference type="InterPro" id="IPR013767">
    <property type="entry name" value="PAS_fold"/>
</dbReference>
<dbReference type="Pfam" id="PF00989">
    <property type="entry name" value="PAS"/>
    <property type="match status" value="1"/>
</dbReference>
<dbReference type="GO" id="GO:0006355">
    <property type="term" value="P:regulation of DNA-templated transcription"/>
    <property type="evidence" value="ECO:0007669"/>
    <property type="project" value="InterPro"/>
</dbReference>
<proteinExistence type="predicted"/>
<dbReference type="NCBIfam" id="TIGR00229">
    <property type="entry name" value="sensory_box"/>
    <property type="match status" value="1"/>
</dbReference>
<dbReference type="SUPFAM" id="SSF55785">
    <property type="entry name" value="PYP-like sensor domain (PAS domain)"/>
    <property type="match status" value="1"/>
</dbReference>
<dbReference type="InterPro" id="IPR000014">
    <property type="entry name" value="PAS"/>
</dbReference>
<keyword evidence="3" id="KW-1185">Reference proteome</keyword>
<gene>
    <name evidence="2" type="ORF">SARC_13449</name>
</gene>
<name>A0A0L0FD45_9EUKA</name>
<dbReference type="CDD" id="cd00130">
    <property type="entry name" value="PAS"/>
    <property type="match status" value="1"/>
</dbReference>
<feature type="domain" description="PAS" evidence="1">
    <location>
        <begin position="65"/>
        <end position="121"/>
    </location>
</feature>
<organism evidence="2 3">
    <name type="scientific">Sphaeroforma arctica JP610</name>
    <dbReference type="NCBI Taxonomy" id="667725"/>
    <lineage>
        <taxon>Eukaryota</taxon>
        <taxon>Ichthyosporea</taxon>
        <taxon>Ichthyophonida</taxon>
        <taxon>Sphaeroforma</taxon>
    </lineage>
</organism>
<sequence length="121" mass="13654">GLGGLFRIQWRKLNAPTNCRNVGQPGMINLAKLSSVRWGDKYIAEFLDVSEKQSLQESREKYLANANLTTAIFESAVDAMLVIDTHGKIMMFNAAAERMFRWRMSDVVDKDISILMPDDIG</sequence>